<reference evidence="1 2" key="1">
    <citation type="submission" date="2020-04" db="EMBL/GenBank/DDBJ databases">
        <authorList>
            <person name="De Canck E."/>
        </authorList>
    </citation>
    <scope>NUCLEOTIDE SEQUENCE [LARGE SCALE GENOMIC DNA]</scope>
    <source>
        <strain evidence="1 2">LMG 29739</strain>
    </source>
</reference>
<dbReference type="EMBL" id="CADIKF010000063">
    <property type="protein sequence ID" value="CAB3769447.1"/>
    <property type="molecule type" value="Genomic_DNA"/>
</dbReference>
<dbReference type="Proteomes" id="UP000494329">
    <property type="component" value="Unassembled WGS sequence"/>
</dbReference>
<dbReference type="RefSeq" id="WP_175114685.1">
    <property type="nucleotide sequence ID" value="NZ_CADIKF010000063.1"/>
</dbReference>
<evidence type="ECO:0000313" key="2">
    <source>
        <dbReference type="Proteomes" id="UP000494329"/>
    </source>
</evidence>
<sequence length="86" mass="9351">MYDALLPIAQDLNTLDATLAAPDGHQRVARIAAAFDETARCISAATQSAADDAERAELQKLYRGMIAARRIVLTLSERRSARSTAY</sequence>
<proteinExistence type="predicted"/>
<evidence type="ECO:0008006" key="3">
    <source>
        <dbReference type="Google" id="ProtNLM"/>
    </source>
</evidence>
<name>A0A6J5EV22_9BURK</name>
<evidence type="ECO:0000313" key="1">
    <source>
        <dbReference type="EMBL" id="CAB3769447.1"/>
    </source>
</evidence>
<accession>A0A6J5EV22</accession>
<gene>
    <name evidence="1" type="ORF">LMG29739_05550</name>
</gene>
<organism evidence="1 2">
    <name type="scientific">Paraburkholderia solisilvae</name>
    <dbReference type="NCBI Taxonomy" id="624376"/>
    <lineage>
        <taxon>Bacteria</taxon>
        <taxon>Pseudomonadati</taxon>
        <taxon>Pseudomonadota</taxon>
        <taxon>Betaproteobacteria</taxon>
        <taxon>Burkholderiales</taxon>
        <taxon>Burkholderiaceae</taxon>
        <taxon>Paraburkholderia</taxon>
    </lineage>
</organism>
<dbReference type="AlphaFoldDB" id="A0A6J5EV22"/>
<protein>
    <recommendedName>
        <fullName evidence="3">Type III secretion system protein</fullName>
    </recommendedName>
</protein>
<keyword evidence="2" id="KW-1185">Reference proteome</keyword>